<dbReference type="KEGG" id="mtr:11444303"/>
<dbReference type="GO" id="GO:0005886">
    <property type="term" value="C:plasma membrane"/>
    <property type="evidence" value="ECO:0007669"/>
    <property type="project" value="UniProtKB-SubCell"/>
</dbReference>
<reference evidence="6" key="3">
    <citation type="submission" date="2015-04" db="UniProtKB">
        <authorList>
            <consortium name="EnsemblPlants"/>
        </authorList>
    </citation>
    <scope>IDENTIFICATION</scope>
    <source>
        <strain evidence="6">cv. Jemalong A17</strain>
    </source>
</reference>
<keyword evidence="3" id="KW-1133">Transmembrane helix</keyword>
<dbReference type="InterPro" id="IPR036770">
    <property type="entry name" value="Ankyrin_rpt-contain_sf"/>
</dbReference>
<name>G7L8Q1_MEDTR</name>
<feature type="transmembrane region" description="Helical" evidence="3">
    <location>
        <begin position="403"/>
        <end position="427"/>
    </location>
</feature>
<dbReference type="SMART" id="SM00248">
    <property type="entry name" value="ANK"/>
    <property type="match status" value="5"/>
</dbReference>
<comment type="subcellular location">
    <subcellularLocation>
        <location evidence="1">Cell membrane</location>
        <topology evidence="1">Peripheral membrane protein</topology>
        <orientation evidence="1">Cytoplasmic side</orientation>
    </subcellularLocation>
</comment>
<evidence type="ECO:0000313" key="6">
    <source>
        <dbReference type="EnsemblPlants" id="AET03585"/>
    </source>
</evidence>
<dbReference type="EnsemblPlants" id="AET03585">
    <property type="protein sequence ID" value="AET03585"/>
    <property type="gene ID" value="MTR_8g073260"/>
</dbReference>
<dbReference type="InterPro" id="IPR026961">
    <property type="entry name" value="PGG_dom"/>
</dbReference>
<dbReference type="PROSITE" id="PS50297">
    <property type="entry name" value="ANK_REP_REGION"/>
    <property type="match status" value="2"/>
</dbReference>
<evidence type="ECO:0000256" key="2">
    <source>
        <dbReference type="PROSITE-ProRule" id="PRU00023"/>
    </source>
</evidence>
<feature type="domain" description="PGG" evidence="4">
    <location>
        <begin position="284"/>
        <end position="318"/>
    </location>
</feature>
<dbReference type="OrthoDB" id="7729168at2759"/>
<dbReference type="Pfam" id="PF12796">
    <property type="entry name" value="Ank_2"/>
    <property type="match status" value="2"/>
</dbReference>
<keyword evidence="3" id="KW-0812">Transmembrane</keyword>
<dbReference type="STRING" id="3880.G7L8Q1"/>
<protein>
    <submittedName>
        <fullName evidence="5">Ankyrin repeat protein</fullName>
    </submittedName>
</protein>
<dbReference type="SUPFAM" id="SSF48403">
    <property type="entry name" value="Ankyrin repeat"/>
    <property type="match status" value="1"/>
</dbReference>
<feature type="transmembrane region" description="Helical" evidence="3">
    <location>
        <begin position="374"/>
        <end position="391"/>
    </location>
</feature>
<sequence>MNTMNDIDYKLKVAAQEGDINLLYTLIEEDPYVLEYIDLIPFVETPLHIAASMGHVQFATEIMRLKPSFAWKLNQQGFSPIHLALQNNQKSMVLRFVDMNKELVRIKGKEGLTPLHLACQSGEIDLLANFLFVCPNSIEDVTVRGETALHIAVKNEHYESLHVLVGWLKTTRQRGAREFEKLVLNYKDEKGNTVLHISALNNDLKALRLLVKTKINLNAKNSENSTALDIAASSEIKGILLSAGAKPSSKVKDVSKLEDKLRSNVTILDKMLIYILRIRKDISEEQRNAFLIVATLIATATYQSALSPPGGVYQGNAGDYNNNVKNNTSLNSKEVGKSVISEGDFFYLINFEYTFTFVINHDNISFDTKWINRWFIVHTNLFGFAYCYVYNMRLISPTSTTSTFNLVMVHVFNFLHSSVYWSIFIVYKRLKVNGKDREIKIRNRLGGNKW</sequence>
<feature type="repeat" description="ANK" evidence="2">
    <location>
        <begin position="110"/>
        <end position="132"/>
    </location>
</feature>
<dbReference type="PANTHER" id="PTHR24128">
    <property type="entry name" value="HOMEOBOX PROTEIN WARIAI"/>
    <property type="match status" value="1"/>
</dbReference>
<evidence type="ECO:0000259" key="4">
    <source>
        <dbReference type="Pfam" id="PF13962"/>
    </source>
</evidence>
<accession>G7L8Q1</accession>
<dbReference type="OMA" id="LWMSPNY"/>
<dbReference type="HOGENOM" id="CLU_000134_47_1_1"/>
<keyword evidence="7" id="KW-1185">Reference proteome</keyword>
<evidence type="ECO:0000313" key="7">
    <source>
        <dbReference type="Proteomes" id="UP000002051"/>
    </source>
</evidence>
<evidence type="ECO:0000313" key="5">
    <source>
        <dbReference type="EMBL" id="AET03585.1"/>
    </source>
</evidence>
<organism evidence="5 7">
    <name type="scientific">Medicago truncatula</name>
    <name type="common">Barrel medic</name>
    <name type="synonym">Medicago tribuloides</name>
    <dbReference type="NCBI Taxonomy" id="3880"/>
    <lineage>
        <taxon>Eukaryota</taxon>
        <taxon>Viridiplantae</taxon>
        <taxon>Streptophyta</taxon>
        <taxon>Embryophyta</taxon>
        <taxon>Tracheophyta</taxon>
        <taxon>Spermatophyta</taxon>
        <taxon>Magnoliopsida</taxon>
        <taxon>eudicotyledons</taxon>
        <taxon>Gunneridae</taxon>
        <taxon>Pentapetalae</taxon>
        <taxon>rosids</taxon>
        <taxon>fabids</taxon>
        <taxon>Fabales</taxon>
        <taxon>Fabaceae</taxon>
        <taxon>Papilionoideae</taxon>
        <taxon>50 kb inversion clade</taxon>
        <taxon>NPAAA clade</taxon>
        <taxon>Hologalegina</taxon>
        <taxon>IRL clade</taxon>
        <taxon>Trifolieae</taxon>
        <taxon>Medicago</taxon>
    </lineage>
</organism>
<dbReference type="Gene3D" id="1.25.40.20">
    <property type="entry name" value="Ankyrin repeat-containing domain"/>
    <property type="match status" value="1"/>
</dbReference>
<dbReference type="AlphaFoldDB" id="G7L8Q1"/>
<gene>
    <name evidence="6" type="primary">11444303</name>
    <name evidence="5" type="ordered locus">MTR_8g073260</name>
</gene>
<dbReference type="Proteomes" id="UP000002051">
    <property type="component" value="Chromosome 8"/>
</dbReference>
<dbReference type="PaxDb" id="3880-AET03585"/>
<reference evidence="5 7" key="1">
    <citation type="journal article" date="2011" name="Nature">
        <title>The Medicago genome provides insight into the evolution of rhizobial symbioses.</title>
        <authorList>
            <person name="Young N.D."/>
            <person name="Debelle F."/>
            <person name="Oldroyd G.E."/>
            <person name="Geurts R."/>
            <person name="Cannon S.B."/>
            <person name="Udvardi M.K."/>
            <person name="Benedito V.A."/>
            <person name="Mayer K.F."/>
            <person name="Gouzy J."/>
            <person name="Schoof H."/>
            <person name="Van de Peer Y."/>
            <person name="Proost S."/>
            <person name="Cook D.R."/>
            <person name="Meyers B.C."/>
            <person name="Spannagl M."/>
            <person name="Cheung F."/>
            <person name="De Mita S."/>
            <person name="Krishnakumar V."/>
            <person name="Gundlach H."/>
            <person name="Zhou S."/>
            <person name="Mudge J."/>
            <person name="Bharti A.K."/>
            <person name="Murray J.D."/>
            <person name="Naoumkina M.A."/>
            <person name="Rosen B."/>
            <person name="Silverstein K.A."/>
            <person name="Tang H."/>
            <person name="Rombauts S."/>
            <person name="Zhao P.X."/>
            <person name="Zhou P."/>
            <person name="Barbe V."/>
            <person name="Bardou P."/>
            <person name="Bechner M."/>
            <person name="Bellec A."/>
            <person name="Berger A."/>
            <person name="Berges H."/>
            <person name="Bidwell S."/>
            <person name="Bisseling T."/>
            <person name="Choisne N."/>
            <person name="Couloux A."/>
            <person name="Denny R."/>
            <person name="Deshpande S."/>
            <person name="Dai X."/>
            <person name="Doyle J.J."/>
            <person name="Dudez A.M."/>
            <person name="Farmer A.D."/>
            <person name="Fouteau S."/>
            <person name="Franken C."/>
            <person name="Gibelin C."/>
            <person name="Gish J."/>
            <person name="Goldstein S."/>
            <person name="Gonzalez A.J."/>
            <person name="Green P.J."/>
            <person name="Hallab A."/>
            <person name="Hartog M."/>
            <person name="Hua A."/>
            <person name="Humphray S.J."/>
            <person name="Jeong D.H."/>
            <person name="Jing Y."/>
            <person name="Jocker A."/>
            <person name="Kenton S.M."/>
            <person name="Kim D.J."/>
            <person name="Klee K."/>
            <person name="Lai H."/>
            <person name="Lang C."/>
            <person name="Lin S."/>
            <person name="Macmil S.L."/>
            <person name="Magdelenat G."/>
            <person name="Matthews L."/>
            <person name="McCorrison J."/>
            <person name="Monaghan E.L."/>
            <person name="Mun J.H."/>
            <person name="Najar F.Z."/>
            <person name="Nicholson C."/>
            <person name="Noirot C."/>
            <person name="O'Bleness M."/>
            <person name="Paule C.R."/>
            <person name="Poulain J."/>
            <person name="Prion F."/>
            <person name="Qin B."/>
            <person name="Qu C."/>
            <person name="Retzel E.F."/>
            <person name="Riddle C."/>
            <person name="Sallet E."/>
            <person name="Samain S."/>
            <person name="Samson N."/>
            <person name="Sanders I."/>
            <person name="Saurat O."/>
            <person name="Scarpelli C."/>
            <person name="Schiex T."/>
            <person name="Segurens B."/>
            <person name="Severin A.J."/>
            <person name="Sherrier D.J."/>
            <person name="Shi R."/>
            <person name="Sims S."/>
            <person name="Singer S.R."/>
            <person name="Sinharoy S."/>
            <person name="Sterck L."/>
            <person name="Viollet A."/>
            <person name="Wang B.B."/>
            <person name="Wang K."/>
            <person name="Wang M."/>
            <person name="Wang X."/>
            <person name="Warfsmann J."/>
            <person name="Weissenbach J."/>
            <person name="White D.D."/>
            <person name="White J.D."/>
            <person name="Wiley G.B."/>
            <person name="Wincker P."/>
            <person name="Xing Y."/>
            <person name="Yang L."/>
            <person name="Yao Z."/>
            <person name="Ying F."/>
            <person name="Zhai J."/>
            <person name="Zhou L."/>
            <person name="Zuber A."/>
            <person name="Denarie J."/>
            <person name="Dixon R.A."/>
            <person name="May G.D."/>
            <person name="Schwartz D.C."/>
            <person name="Rogers J."/>
            <person name="Quetier F."/>
            <person name="Town C.D."/>
            <person name="Roe B.A."/>
        </authorList>
    </citation>
    <scope>NUCLEOTIDE SEQUENCE [LARGE SCALE GENOMIC DNA]</scope>
    <source>
        <strain evidence="5">A17</strain>
        <strain evidence="6 7">cv. Jemalong A17</strain>
    </source>
</reference>
<dbReference type="Pfam" id="PF13962">
    <property type="entry name" value="PGG"/>
    <property type="match status" value="1"/>
</dbReference>
<feature type="repeat" description="ANK" evidence="2">
    <location>
        <begin position="190"/>
        <end position="222"/>
    </location>
</feature>
<proteinExistence type="predicted"/>
<dbReference type="PROSITE" id="PS50088">
    <property type="entry name" value="ANK_REPEAT"/>
    <property type="match status" value="2"/>
</dbReference>
<keyword evidence="3" id="KW-0472">Membrane</keyword>
<dbReference type="EMBL" id="CM001224">
    <property type="protein sequence ID" value="AET03585.1"/>
    <property type="molecule type" value="Genomic_DNA"/>
</dbReference>
<dbReference type="PANTHER" id="PTHR24128:SF87">
    <property type="entry name" value="ANKYRIN REPEAT FAMILY PROTEIN"/>
    <property type="match status" value="1"/>
</dbReference>
<dbReference type="eggNOG" id="KOG0504">
    <property type="taxonomic scope" value="Eukaryota"/>
</dbReference>
<dbReference type="Pfam" id="PF13857">
    <property type="entry name" value="Ank_5"/>
    <property type="match status" value="1"/>
</dbReference>
<evidence type="ECO:0000256" key="3">
    <source>
        <dbReference type="SAM" id="Phobius"/>
    </source>
</evidence>
<keyword evidence="2" id="KW-0040">ANK repeat</keyword>
<reference evidence="5 7" key="2">
    <citation type="journal article" date="2014" name="BMC Genomics">
        <title>An improved genome release (version Mt4.0) for the model legume Medicago truncatula.</title>
        <authorList>
            <person name="Tang H."/>
            <person name="Krishnakumar V."/>
            <person name="Bidwell S."/>
            <person name="Rosen B."/>
            <person name="Chan A."/>
            <person name="Zhou S."/>
            <person name="Gentzbittel L."/>
            <person name="Childs K.L."/>
            <person name="Yandell M."/>
            <person name="Gundlach H."/>
            <person name="Mayer K.F."/>
            <person name="Schwartz D.C."/>
            <person name="Town C.D."/>
        </authorList>
    </citation>
    <scope>GENOME REANNOTATION</scope>
    <source>
        <strain evidence="6 7">cv. Jemalong A17</strain>
    </source>
</reference>
<dbReference type="InterPro" id="IPR002110">
    <property type="entry name" value="Ankyrin_rpt"/>
</dbReference>
<evidence type="ECO:0000256" key="1">
    <source>
        <dbReference type="ARBA" id="ARBA00004413"/>
    </source>
</evidence>